<comment type="caution">
    <text evidence="1">The sequence shown here is derived from an EMBL/GenBank/DDBJ whole genome shotgun (WGS) entry which is preliminary data.</text>
</comment>
<proteinExistence type="predicted"/>
<evidence type="ECO:0000313" key="2">
    <source>
        <dbReference type="Proteomes" id="UP000828048"/>
    </source>
</evidence>
<accession>A0ACB7ZK99</accession>
<organism evidence="1 2">
    <name type="scientific">Vaccinium darrowii</name>
    <dbReference type="NCBI Taxonomy" id="229202"/>
    <lineage>
        <taxon>Eukaryota</taxon>
        <taxon>Viridiplantae</taxon>
        <taxon>Streptophyta</taxon>
        <taxon>Embryophyta</taxon>
        <taxon>Tracheophyta</taxon>
        <taxon>Spermatophyta</taxon>
        <taxon>Magnoliopsida</taxon>
        <taxon>eudicotyledons</taxon>
        <taxon>Gunneridae</taxon>
        <taxon>Pentapetalae</taxon>
        <taxon>asterids</taxon>
        <taxon>Ericales</taxon>
        <taxon>Ericaceae</taxon>
        <taxon>Vaccinioideae</taxon>
        <taxon>Vaccinieae</taxon>
        <taxon>Vaccinium</taxon>
    </lineage>
</organism>
<dbReference type="EMBL" id="CM037159">
    <property type="protein sequence ID" value="KAH7865899.1"/>
    <property type="molecule type" value="Genomic_DNA"/>
</dbReference>
<reference evidence="1 2" key="1">
    <citation type="journal article" date="2021" name="Hortic Res">
        <title>High-quality reference genome and annotation aids understanding of berry development for evergreen blueberry (Vaccinium darrowii).</title>
        <authorList>
            <person name="Yu J."/>
            <person name="Hulse-Kemp A.M."/>
            <person name="Babiker E."/>
            <person name="Staton M."/>
        </authorList>
    </citation>
    <scope>NUCLEOTIDE SEQUENCE [LARGE SCALE GENOMIC DNA]</scope>
    <source>
        <strain evidence="2">cv. NJ 8807/NJ 8810</strain>
        <tissue evidence="1">Young leaf</tissue>
    </source>
</reference>
<gene>
    <name evidence="1" type="ORF">Vadar_012883</name>
</gene>
<keyword evidence="2" id="KW-1185">Reference proteome</keyword>
<dbReference type="Proteomes" id="UP000828048">
    <property type="component" value="Chromosome 9"/>
</dbReference>
<sequence length="106" mass="12322">MEREKVRVRDQIQGVHKEHQASNWFCALRENWGFPSFLLLSDLNDKSKGFIVKDAVIIERTGRFVWMVVGRTENEIPIPFRFLSKMAEDNETMFNPSSGTVVYSVL</sequence>
<evidence type="ECO:0000313" key="1">
    <source>
        <dbReference type="EMBL" id="KAH7865899.1"/>
    </source>
</evidence>
<name>A0ACB7ZK99_9ERIC</name>
<protein>
    <submittedName>
        <fullName evidence="1">Uncharacterized protein</fullName>
    </submittedName>
</protein>